<feature type="transmembrane region" description="Helical" evidence="1">
    <location>
        <begin position="47"/>
        <end position="65"/>
    </location>
</feature>
<evidence type="ECO:0000313" key="2">
    <source>
        <dbReference type="EMBL" id="WZN39001.1"/>
    </source>
</evidence>
<evidence type="ECO:0000256" key="1">
    <source>
        <dbReference type="SAM" id="Phobius"/>
    </source>
</evidence>
<keyword evidence="3" id="KW-1185">Reference proteome</keyword>
<keyword evidence="1" id="KW-1133">Transmembrane helix</keyword>
<feature type="transmembrane region" description="Helical" evidence="1">
    <location>
        <begin position="77"/>
        <end position="96"/>
    </location>
</feature>
<dbReference type="Proteomes" id="UP001485459">
    <property type="component" value="Chromosome"/>
</dbReference>
<dbReference type="RefSeq" id="WP_341834010.1">
    <property type="nucleotide sequence ID" value="NZ_CP149822.1"/>
</dbReference>
<proteinExistence type="predicted"/>
<gene>
    <name evidence="2" type="ORF">WJU16_13410</name>
</gene>
<keyword evidence="1" id="KW-0812">Transmembrane</keyword>
<evidence type="ECO:0000313" key="3">
    <source>
        <dbReference type="Proteomes" id="UP001485459"/>
    </source>
</evidence>
<sequence>MSTLHFFTRPHVQLLLFSLACIIWGENFASLEALITDAHTHWYWPNVYGYMSAVLLAEAVIYWLAARFLQWPWMQHFHIATMLLFAAVMWLFEFMGQHPGSSMQPGSFAVLCIVQYLLLAGHLAFFTHITAGIIIGRTIPARS</sequence>
<reference evidence="3" key="1">
    <citation type="submission" date="2024-03" db="EMBL/GenBank/DDBJ databases">
        <title>Chitinophaga horti sp. nov., isolated from garden soil.</title>
        <authorList>
            <person name="Lee D.S."/>
            <person name="Han D.M."/>
            <person name="Baek J.H."/>
            <person name="Choi D.G."/>
            <person name="Jeon J.H."/>
            <person name="Jeon C.O."/>
        </authorList>
    </citation>
    <scope>NUCLEOTIDE SEQUENCE [LARGE SCALE GENOMIC DNA]</scope>
    <source>
        <strain evidence="3">GPA1</strain>
    </source>
</reference>
<dbReference type="EMBL" id="CP149822">
    <property type="protein sequence ID" value="WZN39001.1"/>
    <property type="molecule type" value="Genomic_DNA"/>
</dbReference>
<accession>A0ABZ2YGN5</accession>
<organism evidence="2 3">
    <name type="scientific">Chitinophaga pollutisoli</name>
    <dbReference type="NCBI Taxonomy" id="3133966"/>
    <lineage>
        <taxon>Bacteria</taxon>
        <taxon>Pseudomonadati</taxon>
        <taxon>Bacteroidota</taxon>
        <taxon>Chitinophagia</taxon>
        <taxon>Chitinophagales</taxon>
        <taxon>Chitinophagaceae</taxon>
        <taxon>Chitinophaga</taxon>
    </lineage>
</organism>
<name>A0ABZ2YGN5_9BACT</name>
<feature type="transmembrane region" description="Helical" evidence="1">
    <location>
        <begin position="108"/>
        <end position="135"/>
    </location>
</feature>
<keyword evidence="1" id="KW-0472">Membrane</keyword>
<protein>
    <submittedName>
        <fullName evidence="2">Uncharacterized protein</fullName>
    </submittedName>
</protein>